<dbReference type="PANTHER" id="PTHR36493:SF3">
    <property type="entry name" value="CHITIN-BINDING TYPE-4 DOMAIN-CONTAINING PROTEIN"/>
    <property type="match status" value="1"/>
</dbReference>
<feature type="chain" id="PRO_5040733716" evidence="2">
    <location>
        <begin position="24"/>
        <end position="373"/>
    </location>
</feature>
<sequence length="373" mass="39299">MRSLSVGLAILAAVQLGQHFVEAHSWIDCFDTNYTKIYEESASYIYGGEGGNGFCDGYGAGYPGRGDIDIGTEYTFKMLENEVEAGTAVCETVDADTYTNTNWRKRISVAPGVKVYFAYLPNGHIVKDKKAIGTQHGIYWTGGVGTTLTSTLEITEENLMDGYKLNFDDGNCGESYDYNGNPGGRAGDGKPCIGTFTVPTGTAAGIYSMVWYWTFWLDNEALYVDQLQARGYFGAAYSTCFEVEVTTGSGSTTIATQTPRTDAPLSATSAPLVTTAAPAAATSIPVATTETPETPAPTATTSAPITSWDQVDASSAAGDADSDPVTSVPASTTAAPVVSTPVPIVTRAAPTTLPALEAATEAPKNRQRVLPQV</sequence>
<evidence type="ECO:0000256" key="2">
    <source>
        <dbReference type="SAM" id="SignalP"/>
    </source>
</evidence>
<evidence type="ECO:0000259" key="3">
    <source>
        <dbReference type="Pfam" id="PF24320"/>
    </source>
</evidence>
<dbReference type="EMBL" id="BSXW01000334">
    <property type="protein sequence ID" value="GMF19103.1"/>
    <property type="molecule type" value="Genomic_DNA"/>
</dbReference>
<dbReference type="OrthoDB" id="64281at2759"/>
<keyword evidence="2" id="KW-0732">Signal</keyword>
<dbReference type="Proteomes" id="UP001165083">
    <property type="component" value="Unassembled WGS sequence"/>
</dbReference>
<feature type="domain" description="DUF7492" evidence="3">
    <location>
        <begin position="56"/>
        <end position="258"/>
    </location>
</feature>
<evidence type="ECO:0000313" key="5">
    <source>
        <dbReference type="Proteomes" id="UP001165083"/>
    </source>
</evidence>
<name>A0A9W6TT09_9STRA</name>
<keyword evidence="5" id="KW-1185">Reference proteome</keyword>
<reference evidence="4" key="1">
    <citation type="submission" date="2023-04" db="EMBL/GenBank/DDBJ databases">
        <title>Phytophthora lilii NBRC 32176.</title>
        <authorList>
            <person name="Ichikawa N."/>
            <person name="Sato H."/>
            <person name="Tonouchi N."/>
        </authorList>
    </citation>
    <scope>NUCLEOTIDE SEQUENCE</scope>
    <source>
        <strain evidence="4">NBRC 32176</strain>
    </source>
</reference>
<feature type="compositionally biased region" description="Polar residues" evidence="1">
    <location>
        <begin position="324"/>
        <end position="334"/>
    </location>
</feature>
<accession>A0A9W6TT09</accession>
<organism evidence="4 5">
    <name type="scientific">Phytophthora lilii</name>
    <dbReference type="NCBI Taxonomy" id="2077276"/>
    <lineage>
        <taxon>Eukaryota</taxon>
        <taxon>Sar</taxon>
        <taxon>Stramenopiles</taxon>
        <taxon>Oomycota</taxon>
        <taxon>Peronosporomycetes</taxon>
        <taxon>Peronosporales</taxon>
        <taxon>Peronosporaceae</taxon>
        <taxon>Phytophthora</taxon>
    </lineage>
</organism>
<feature type="region of interest" description="Disordered" evidence="1">
    <location>
        <begin position="285"/>
        <end position="335"/>
    </location>
</feature>
<feature type="compositionally biased region" description="Low complexity" evidence="1">
    <location>
        <begin position="285"/>
        <end position="319"/>
    </location>
</feature>
<dbReference type="AlphaFoldDB" id="A0A9W6TT09"/>
<gene>
    <name evidence="4" type="ORF">Plil01_000724800</name>
</gene>
<dbReference type="PANTHER" id="PTHR36493">
    <property type="entry name" value="NEUROBLAST DIFFERENTIATION-ASSOCIATED PROTEIN AHNAK-LIKE PROTEIN"/>
    <property type="match status" value="1"/>
</dbReference>
<proteinExistence type="predicted"/>
<comment type="caution">
    <text evidence="4">The sequence shown here is derived from an EMBL/GenBank/DDBJ whole genome shotgun (WGS) entry which is preliminary data.</text>
</comment>
<dbReference type="Pfam" id="PF24320">
    <property type="entry name" value="DUF7492"/>
    <property type="match status" value="1"/>
</dbReference>
<protein>
    <submittedName>
        <fullName evidence="4">Unnamed protein product</fullName>
    </submittedName>
</protein>
<feature type="signal peptide" evidence="2">
    <location>
        <begin position="1"/>
        <end position="23"/>
    </location>
</feature>
<evidence type="ECO:0000256" key="1">
    <source>
        <dbReference type="SAM" id="MobiDB-lite"/>
    </source>
</evidence>
<dbReference type="InterPro" id="IPR055915">
    <property type="entry name" value="DUF7492"/>
</dbReference>
<evidence type="ECO:0000313" key="4">
    <source>
        <dbReference type="EMBL" id="GMF19103.1"/>
    </source>
</evidence>